<dbReference type="EMBL" id="LVKB01000174">
    <property type="protein sequence ID" value="ORD95832.1"/>
    <property type="molecule type" value="Genomic_DNA"/>
</dbReference>
<name>A0A1X0Q7W6_9MICR</name>
<keyword evidence="2" id="KW-1185">Reference proteome</keyword>
<evidence type="ECO:0000313" key="1">
    <source>
        <dbReference type="EMBL" id="ORD95832.1"/>
    </source>
</evidence>
<evidence type="ECO:0000313" key="2">
    <source>
        <dbReference type="Proteomes" id="UP000192356"/>
    </source>
</evidence>
<reference evidence="1 2" key="1">
    <citation type="journal article" date="2017" name="Environ. Microbiol.">
        <title>Decay of the glycolytic pathway and adaptation to intranuclear parasitism within Enterocytozoonidae microsporidia.</title>
        <authorList>
            <person name="Wiredu Boakye D."/>
            <person name="Jaroenlak P."/>
            <person name="Prachumwat A."/>
            <person name="Williams T.A."/>
            <person name="Bateman K.S."/>
            <person name="Itsathitphaisarn O."/>
            <person name="Sritunyalucksana K."/>
            <person name="Paszkiewicz K.H."/>
            <person name="Moore K.A."/>
            <person name="Stentiford G.D."/>
            <person name="Williams B.A."/>
        </authorList>
    </citation>
    <scope>NUCLEOTIDE SEQUENCE [LARGE SCALE GENOMIC DNA]</scope>
    <source>
        <strain evidence="1 2">GB1</strain>
    </source>
</reference>
<sequence length="75" mass="8764">MIINKNIKFIKNTVHKTTRKYTTNNNIKQGILVPKSYTSKASIYDYNITKIIQKRFTSKCFLSLALINPIRKETL</sequence>
<accession>A0A1X0Q7W6</accession>
<dbReference type="Proteomes" id="UP000192356">
    <property type="component" value="Unassembled WGS sequence"/>
</dbReference>
<comment type="caution">
    <text evidence="1">The sequence shown here is derived from an EMBL/GenBank/DDBJ whole genome shotgun (WGS) entry which is preliminary data.</text>
</comment>
<protein>
    <submittedName>
        <fullName evidence="1">Uncharacterized protein</fullName>
    </submittedName>
</protein>
<gene>
    <name evidence="1" type="ORF">HERIO_2179</name>
</gene>
<dbReference type="VEuPathDB" id="MicrosporidiaDB:HERIO_2179"/>
<organism evidence="1 2">
    <name type="scientific">Hepatospora eriocheir</name>
    <dbReference type="NCBI Taxonomy" id="1081669"/>
    <lineage>
        <taxon>Eukaryota</taxon>
        <taxon>Fungi</taxon>
        <taxon>Fungi incertae sedis</taxon>
        <taxon>Microsporidia</taxon>
        <taxon>Hepatosporidae</taxon>
        <taxon>Hepatospora</taxon>
    </lineage>
</organism>
<proteinExistence type="predicted"/>
<dbReference type="AlphaFoldDB" id="A0A1X0Q7W6"/>